<dbReference type="InterPro" id="IPR000847">
    <property type="entry name" value="LysR_HTH_N"/>
</dbReference>
<evidence type="ECO:0000313" key="7">
    <source>
        <dbReference type="Proteomes" id="UP000193200"/>
    </source>
</evidence>
<dbReference type="SUPFAM" id="SSF53850">
    <property type="entry name" value="Periplasmic binding protein-like II"/>
    <property type="match status" value="1"/>
</dbReference>
<dbReference type="Gene3D" id="3.40.190.290">
    <property type="match status" value="1"/>
</dbReference>
<dbReference type="Pfam" id="PF03466">
    <property type="entry name" value="LysR_substrate"/>
    <property type="match status" value="1"/>
</dbReference>
<accession>A0A1Y5TT77</accession>
<evidence type="ECO:0000259" key="5">
    <source>
        <dbReference type="PROSITE" id="PS50931"/>
    </source>
</evidence>
<dbReference type="GO" id="GO:0043565">
    <property type="term" value="F:sequence-specific DNA binding"/>
    <property type="evidence" value="ECO:0007669"/>
    <property type="project" value="TreeGrafter"/>
</dbReference>
<dbReference type="Gene3D" id="1.10.10.10">
    <property type="entry name" value="Winged helix-like DNA-binding domain superfamily/Winged helix DNA-binding domain"/>
    <property type="match status" value="1"/>
</dbReference>
<dbReference type="InterPro" id="IPR036388">
    <property type="entry name" value="WH-like_DNA-bd_sf"/>
</dbReference>
<gene>
    <name evidence="6" type="primary">dmlR_7</name>
    <name evidence="6" type="ORF">OCH7691_03330</name>
</gene>
<keyword evidence="4" id="KW-0804">Transcription</keyword>
<comment type="similarity">
    <text evidence="1">Belongs to the LysR transcriptional regulatory family.</text>
</comment>
<dbReference type="InParanoid" id="A0A1Y5TT77"/>
<dbReference type="PROSITE" id="PS50931">
    <property type="entry name" value="HTH_LYSR"/>
    <property type="match status" value="1"/>
</dbReference>
<keyword evidence="3" id="KW-0238">DNA-binding</keyword>
<dbReference type="InterPro" id="IPR005119">
    <property type="entry name" value="LysR_subst-bd"/>
</dbReference>
<dbReference type="Proteomes" id="UP000193200">
    <property type="component" value="Unassembled WGS sequence"/>
</dbReference>
<evidence type="ECO:0000256" key="2">
    <source>
        <dbReference type="ARBA" id="ARBA00023015"/>
    </source>
</evidence>
<sequence>MTKWDDFEAFCHVAEQSGFTKAAKVAGVSKSSLSAAISRLEETLNVRLLERSTRAVRLTEAGRFLYSSIDPLFDRLRDARDETMSYSKLVSGTLRIAAPYEYSAHHLAGIACHIMHQHPQLNIQIDMRYAQIGLFDENYDLVFSMLDGDLPSSSIIARRVLSLDQALYASPDLIDAIGRPVQPGDLARMPVIASSKDAEWVFLGRDGGRETVTLPVPRLRSSNADVRLQAAMSGLGVTKITATYCEAAVKAGKLVQVLPSFTCAPLMVFALFPSRQLMPSKVRVFLDEVSHMYARP</sequence>
<evidence type="ECO:0000256" key="1">
    <source>
        <dbReference type="ARBA" id="ARBA00009437"/>
    </source>
</evidence>
<dbReference type="GO" id="GO:0006351">
    <property type="term" value="P:DNA-templated transcription"/>
    <property type="evidence" value="ECO:0007669"/>
    <property type="project" value="TreeGrafter"/>
</dbReference>
<dbReference type="SUPFAM" id="SSF46785">
    <property type="entry name" value="Winged helix' DNA-binding domain"/>
    <property type="match status" value="1"/>
</dbReference>
<dbReference type="RefSeq" id="WP_085884684.1">
    <property type="nucleotide sequence ID" value="NZ_FWFR01000003.1"/>
</dbReference>
<dbReference type="InterPro" id="IPR058163">
    <property type="entry name" value="LysR-type_TF_proteobact-type"/>
</dbReference>
<evidence type="ECO:0000256" key="4">
    <source>
        <dbReference type="ARBA" id="ARBA00023163"/>
    </source>
</evidence>
<keyword evidence="2" id="KW-0805">Transcription regulation</keyword>
<name>A0A1Y5TT77_9PROT</name>
<dbReference type="PANTHER" id="PTHR30537">
    <property type="entry name" value="HTH-TYPE TRANSCRIPTIONAL REGULATOR"/>
    <property type="match status" value="1"/>
</dbReference>
<evidence type="ECO:0000313" key="6">
    <source>
        <dbReference type="EMBL" id="SLN70966.1"/>
    </source>
</evidence>
<dbReference type="FunFam" id="1.10.10.10:FF:000001">
    <property type="entry name" value="LysR family transcriptional regulator"/>
    <property type="match status" value="1"/>
</dbReference>
<proteinExistence type="inferred from homology"/>
<dbReference type="EMBL" id="FWFR01000003">
    <property type="protein sequence ID" value="SLN70966.1"/>
    <property type="molecule type" value="Genomic_DNA"/>
</dbReference>
<dbReference type="OrthoDB" id="8479357at2"/>
<feature type="domain" description="HTH lysR-type" evidence="5">
    <location>
        <begin position="1"/>
        <end position="59"/>
    </location>
</feature>
<reference evidence="6 7" key="1">
    <citation type="submission" date="2017-03" db="EMBL/GenBank/DDBJ databases">
        <authorList>
            <person name="Afonso C.L."/>
            <person name="Miller P.J."/>
            <person name="Scott M.A."/>
            <person name="Spackman E."/>
            <person name="Goraichik I."/>
            <person name="Dimitrov K.M."/>
            <person name="Suarez D.L."/>
            <person name="Swayne D.E."/>
        </authorList>
    </citation>
    <scope>NUCLEOTIDE SEQUENCE [LARGE SCALE GENOMIC DNA]</scope>
    <source>
        <strain evidence="6 7">CECT 7691</strain>
    </source>
</reference>
<dbReference type="PANTHER" id="PTHR30537:SF5">
    <property type="entry name" value="HTH-TYPE TRANSCRIPTIONAL ACTIVATOR TTDR-RELATED"/>
    <property type="match status" value="1"/>
</dbReference>
<dbReference type="InterPro" id="IPR036390">
    <property type="entry name" value="WH_DNA-bd_sf"/>
</dbReference>
<organism evidence="6 7">
    <name type="scientific">Oceanibacterium hippocampi</name>
    <dbReference type="NCBI Taxonomy" id="745714"/>
    <lineage>
        <taxon>Bacteria</taxon>
        <taxon>Pseudomonadati</taxon>
        <taxon>Pseudomonadota</taxon>
        <taxon>Alphaproteobacteria</taxon>
        <taxon>Sneathiellales</taxon>
        <taxon>Sneathiellaceae</taxon>
        <taxon>Oceanibacterium</taxon>
    </lineage>
</organism>
<keyword evidence="7" id="KW-1185">Reference proteome</keyword>
<dbReference type="CDD" id="cd08422">
    <property type="entry name" value="PBP2_CrgA_like"/>
    <property type="match status" value="1"/>
</dbReference>
<dbReference type="GO" id="GO:0003700">
    <property type="term" value="F:DNA-binding transcription factor activity"/>
    <property type="evidence" value="ECO:0007669"/>
    <property type="project" value="InterPro"/>
</dbReference>
<protein>
    <submittedName>
        <fullName evidence="6">HTH-type transcriptional regulator DmlR</fullName>
    </submittedName>
</protein>
<dbReference type="Pfam" id="PF00126">
    <property type="entry name" value="HTH_1"/>
    <property type="match status" value="1"/>
</dbReference>
<dbReference type="AlphaFoldDB" id="A0A1Y5TT77"/>
<evidence type="ECO:0000256" key="3">
    <source>
        <dbReference type="ARBA" id="ARBA00023125"/>
    </source>
</evidence>